<sequence length="241" mass="27340">MGNNFKVFFSILTFVVISSCDVFLSENQKNFICAPLLEEVYEKTPLNNFEQTKFKNLLENRFPKYKEMFEKASEETSINSDLLAAVSFQESQWDPKAKSNMGVRGMMMVTLETAAIVGVEKRLNPEQNIMGGAKYLAMLQEKNIYGKTTGDQLSISLAKYNLGPTNIINIAKEIDKAPEEITWPDIEKKLKNINGEDVNLIDVNGYSRGQQAIDYVNRIKSYYKLMAAHSCTQPKDQLTFS</sequence>
<dbReference type="Gene3D" id="1.10.530.10">
    <property type="match status" value="1"/>
</dbReference>
<evidence type="ECO:0000313" key="3">
    <source>
        <dbReference type="EMBL" id="MBL6817776.1"/>
    </source>
</evidence>
<dbReference type="GO" id="GO:0008933">
    <property type="term" value="F:peptidoglycan lytic transglycosylase activity"/>
    <property type="evidence" value="ECO:0007669"/>
    <property type="project" value="InterPro"/>
</dbReference>
<accession>A0A937I8C9</accession>
<dbReference type="EMBL" id="JADHQD010000001">
    <property type="protein sequence ID" value="MBL6817776.1"/>
    <property type="molecule type" value="Genomic_DNA"/>
</dbReference>
<dbReference type="PROSITE" id="PS51257">
    <property type="entry name" value="PROKAR_LIPOPROTEIN"/>
    <property type="match status" value="1"/>
</dbReference>
<dbReference type="Proteomes" id="UP000711391">
    <property type="component" value="Unassembled WGS sequence"/>
</dbReference>
<dbReference type="GO" id="GO:0000270">
    <property type="term" value="P:peptidoglycan metabolic process"/>
    <property type="evidence" value="ECO:0007669"/>
    <property type="project" value="InterPro"/>
</dbReference>
<evidence type="ECO:0000313" key="4">
    <source>
        <dbReference type="Proteomes" id="UP000711391"/>
    </source>
</evidence>
<proteinExistence type="inferred from homology"/>
<feature type="domain" description="Transglycosylase SLT" evidence="2">
    <location>
        <begin position="68"/>
        <end position="173"/>
    </location>
</feature>
<dbReference type="Pfam" id="PF01464">
    <property type="entry name" value="SLT"/>
    <property type="match status" value="1"/>
</dbReference>
<comment type="caution">
    <text evidence="3">The sequence shown here is derived from an EMBL/GenBank/DDBJ whole genome shotgun (WGS) entry which is preliminary data.</text>
</comment>
<dbReference type="GO" id="GO:0016020">
    <property type="term" value="C:membrane"/>
    <property type="evidence" value="ECO:0007669"/>
    <property type="project" value="InterPro"/>
</dbReference>
<dbReference type="AlphaFoldDB" id="A0A937I8C9"/>
<dbReference type="PANTHER" id="PTHR37423:SF2">
    <property type="entry name" value="MEMBRANE-BOUND LYTIC MUREIN TRANSGLYCOSYLASE C"/>
    <property type="match status" value="1"/>
</dbReference>
<comment type="similarity">
    <text evidence="1">Belongs to the transglycosylase Slt family.</text>
</comment>
<dbReference type="SUPFAM" id="SSF53955">
    <property type="entry name" value="Lysozyme-like"/>
    <property type="match status" value="1"/>
</dbReference>
<evidence type="ECO:0000256" key="1">
    <source>
        <dbReference type="ARBA" id="ARBA00007734"/>
    </source>
</evidence>
<reference evidence="3" key="1">
    <citation type="submission" date="2020-10" db="EMBL/GenBank/DDBJ databases">
        <title>Microbiome of the Black Sea water column analyzed by genome centric metagenomics.</title>
        <authorList>
            <person name="Cabello-Yeves P.J."/>
            <person name="Callieri C."/>
            <person name="Picazo A."/>
            <person name="Mehrshad M."/>
            <person name="Haro-Moreno J.M."/>
            <person name="Roda-Garcia J."/>
            <person name="Dzembekova N."/>
            <person name="Slabakova V."/>
            <person name="Slabakova N."/>
            <person name="Moncheva S."/>
            <person name="Rodriguez-Valera F."/>
        </authorList>
    </citation>
    <scope>NUCLEOTIDE SEQUENCE</scope>
    <source>
        <strain evidence="3">BS307-5m-G50</strain>
    </source>
</reference>
<dbReference type="InterPro" id="IPR008258">
    <property type="entry name" value="Transglycosylase_SLT_dom_1"/>
</dbReference>
<evidence type="ECO:0000259" key="2">
    <source>
        <dbReference type="Pfam" id="PF01464"/>
    </source>
</evidence>
<protein>
    <submittedName>
        <fullName evidence="3">Transglycosylase SLT domain-containing protein</fullName>
    </submittedName>
</protein>
<dbReference type="InterPro" id="IPR000189">
    <property type="entry name" value="Transglyc_AS"/>
</dbReference>
<organism evidence="3 4">
    <name type="scientific">SAR86 cluster bacterium</name>
    <dbReference type="NCBI Taxonomy" id="2030880"/>
    <lineage>
        <taxon>Bacteria</taxon>
        <taxon>Pseudomonadati</taxon>
        <taxon>Pseudomonadota</taxon>
        <taxon>Gammaproteobacteria</taxon>
        <taxon>SAR86 cluster</taxon>
    </lineage>
</organism>
<dbReference type="PANTHER" id="PTHR37423">
    <property type="entry name" value="SOLUBLE LYTIC MUREIN TRANSGLYCOSYLASE-RELATED"/>
    <property type="match status" value="1"/>
</dbReference>
<name>A0A937I8C9_9GAMM</name>
<dbReference type="PROSITE" id="PS00922">
    <property type="entry name" value="TRANSGLYCOSYLASE"/>
    <property type="match status" value="1"/>
</dbReference>
<dbReference type="InterPro" id="IPR023346">
    <property type="entry name" value="Lysozyme-like_dom_sf"/>
</dbReference>
<gene>
    <name evidence="3" type="ORF">ISQ64_00010</name>
</gene>